<gene>
    <name evidence="1" type="ORF">QVZ41_14170</name>
</gene>
<reference evidence="1" key="1">
    <citation type="submission" date="2023-07" db="EMBL/GenBank/DDBJ databases">
        <title>Wenyingzhuangia sp. chi5 genome sequencing and assembly.</title>
        <authorList>
            <person name="Park S."/>
        </authorList>
    </citation>
    <scope>NUCLEOTIDE SEQUENCE</scope>
    <source>
        <strain evidence="1">Chi5</strain>
    </source>
</reference>
<sequence>MNILQEIDNVFADEKIVYHYTKTQTAFEHILHSNHLKLSIRKTSIDPIENIINPIITNYITENNSITNEEQNEISEFVTRNLKNIRQVCFCKNDQNININNSQKIPYEYYGFMKPRMWDQYGDKYNGVCLAFDIEKLKKNNPEIESNNIEYISYHDFKKDIFSIEHSEVKEIGMEKYCEKILSNMKKYSFLKHQDYSGENEYRFISLDKNYLNIKDSLKAIIVSERNLSPFARQQLENFAEINNIKYFQINWESSGVRISSLENLQSIRNFYKQIKR</sequence>
<name>A0ABT8VVJ3_9FLAO</name>
<dbReference type="Pfam" id="PF11185">
    <property type="entry name" value="DUF2971"/>
    <property type="match status" value="1"/>
</dbReference>
<protein>
    <submittedName>
        <fullName evidence="1">DUF2971 domain-containing protein</fullName>
    </submittedName>
</protein>
<dbReference type="Proteomes" id="UP001168642">
    <property type="component" value="Unassembled WGS sequence"/>
</dbReference>
<organism evidence="1 2">
    <name type="scientific">Wenyingzhuangia gilva</name>
    <dbReference type="NCBI Taxonomy" id="3057677"/>
    <lineage>
        <taxon>Bacteria</taxon>
        <taxon>Pseudomonadati</taxon>
        <taxon>Bacteroidota</taxon>
        <taxon>Flavobacteriia</taxon>
        <taxon>Flavobacteriales</taxon>
        <taxon>Flavobacteriaceae</taxon>
        <taxon>Wenyingzhuangia</taxon>
    </lineage>
</organism>
<evidence type="ECO:0000313" key="2">
    <source>
        <dbReference type="Proteomes" id="UP001168642"/>
    </source>
</evidence>
<dbReference type="EMBL" id="JAUMIT010000016">
    <property type="protein sequence ID" value="MDO3695994.1"/>
    <property type="molecule type" value="Genomic_DNA"/>
</dbReference>
<proteinExistence type="predicted"/>
<keyword evidence="2" id="KW-1185">Reference proteome</keyword>
<comment type="caution">
    <text evidence="1">The sequence shown here is derived from an EMBL/GenBank/DDBJ whole genome shotgun (WGS) entry which is preliminary data.</text>
</comment>
<accession>A0ABT8VVJ3</accession>
<dbReference type="RefSeq" id="WP_302885301.1">
    <property type="nucleotide sequence ID" value="NZ_JAUMIT010000016.1"/>
</dbReference>
<dbReference type="InterPro" id="IPR021352">
    <property type="entry name" value="DUF2971"/>
</dbReference>
<evidence type="ECO:0000313" key="1">
    <source>
        <dbReference type="EMBL" id="MDO3695994.1"/>
    </source>
</evidence>